<organism evidence="3 4">
    <name type="scientific">Henriciella mobilis</name>
    <dbReference type="NCBI Taxonomy" id="2305467"/>
    <lineage>
        <taxon>Bacteria</taxon>
        <taxon>Pseudomonadati</taxon>
        <taxon>Pseudomonadota</taxon>
        <taxon>Alphaproteobacteria</taxon>
        <taxon>Hyphomonadales</taxon>
        <taxon>Hyphomonadaceae</taxon>
        <taxon>Henriciella</taxon>
    </lineage>
</organism>
<name>A0A399RUP8_9PROT</name>
<evidence type="ECO:0000313" key="3">
    <source>
        <dbReference type="EMBL" id="RIJ33175.1"/>
    </source>
</evidence>
<evidence type="ECO:0000256" key="1">
    <source>
        <dbReference type="SAM" id="MobiDB-lite"/>
    </source>
</evidence>
<accession>A0A399RUP8</accession>
<evidence type="ECO:0000259" key="2">
    <source>
        <dbReference type="Pfam" id="PF13683"/>
    </source>
</evidence>
<dbReference type="GO" id="GO:0015074">
    <property type="term" value="P:DNA integration"/>
    <property type="evidence" value="ECO:0007669"/>
    <property type="project" value="InterPro"/>
</dbReference>
<proteinExistence type="predicted"/>
<dbReference type="SUPFAM" id="SSF53098">
    <property type="entry name" value="Ribonuclease H-like"/>
    <property type="match status" value="1"/>
</dbReference>
<dbReference type="InterPro" id="IPR012337">
    <property type="entry name" value="RNaseH-like_sf"/>
</dbReference>
<protein>
    <submittedName>
        <fullName evidence="3">Transposase</fullName>
    </submittedName>
</protein>
<sequence length="89" mass="10107">MMSGSVMPTQSRTCRWPTITNLVHLLPKAECLNENLFRDLAHARHLIGAWVTDYNTRRPHSALGYQRPPHSPRCANRTGLQSPLHLPLV</sequence>
<dbReference type="InterPro" id="IPR001584">
    <property type="entry name" value="Integrase_cat-core"/>
</dbReference>
<dbReference type="AlphaFoldDB" id="A0A399RUP8"/>
<feature type="region of interest" description="Disordered" evidence="1">
    <location>
        <begin position="61"/>
        <end position="89"/>
    </location>
</feature>
<keyword evidence="4" id="KW-1185">Reference proteome</keyword>
<dbReference type="EMBL" id="QWFX01000005">
    <property type="protein sequence ID" value="RIJ33175.1"/>
    <property type="molecule type" value="Genomic_DNA"/>
</dbReference>
<dbReference type="Pfam" id="PF13683">
    <property type="entry name" value="rve_3"/>
    <property type="match status" value="1"/>
</dbReference>
<reference evidence="3 4" key="1">
    <citation type="submission" date="2018-08" db="EMBL/GenBank/DDBJ databases">
        <title>Henriciella mobilis sp. nov., isolated from seawater.</title>
        <authorList>
            <person name="Cheng H."/>
            <person name="Wu Y.-H."/>
            <person name="Xu X.-W."/>
            <person name="Guo L.-L."/>
        </authorList>
    </citation>
    <scope>NUCLEOTIDE SEQUENCE [LARGE SCALE GENOMIC DNA]</scope>
    <source>
        <strain evidence="3 4">JN25</strain>
    </source>
</reference>
<dbReference type="Proteomes" id="UP000266385">
    <property type="component" value="Unassembled WGS sequence"/>
</dbReference>
<comment type="caution">
    <text evidence="3">The sequence shown here is derived from an EMBL/GenBank/DDBJ whole genome shotgun (WGS) entry which is preliminary data.</text>
</comment>
<feature type="domain" description="Integrase catalytic" evidence="2">
    <location>
        <begin position="28"/>
        <end position="68"/>
    </location>
</feature>
<evidence type="ECO:0000313" key="4">
    <source>
        <dbReference type="Proteomes" id="UP000266385"/>
    </source>
</evidence>
<gene>
    <name evidence="3" type="ORF">D1223_02415</name>
</gene>